<name>A0A914W7N0_9BILA</name>
<organism evidence="2 3">
    <name type="scientific">Plectus sambesii</name>
    <dbReference type="NCBI Taxonomy" id="2011161"/>
    <lineage>
        <taxon>Eukaryota</taxon>
        <taxon>Metazoa</taxon>
        <taxon>Ecdysozoa</taxon>
        <taxon>Nematoda</taxon>
        <taxon>Chromadorea</taxon>
        <taxon>Plectida</taxon>
        <taxon>Plectina</taxon>
        <taxon>Plectoidea</taxon>
        <taxon>Plectidae</taxon>
        <taxon>Plectus</taxon>
    </lineage>
</organism>
<dbReference type="WBParaSite" id="PSAMB.scaffold334size56143.g4753.t1">
    <property type="protein sequence ID" value="PSAMB.scaffold334size56143.g4753.t1"/>
    <property type="gene ID" value="PSAMB.scaffold334size56143.g4753"/>
</dbReference>
<proteinExistence type="predicted"/>
<accession>A0A914W7N0</accession>
<sequence>MSALGPLFTSTPTTTDFRVVDVSFATPRCGAKNRPCPSAVCNQLKPAQCICDCSTNTNEEGREIAEAPLNSIDRPSLPLPLLLPLLLSRNGRSGSQQHRKQCRTAKGINQTNGRSEPADRN</sequence>
<protein>
    <submittedName>
        <fullName evidence="3">Uncharacterized protein</fullName>
    </submittedName>
</protein>
<evidence type="ECO:0000256" key="1">
    <source>
        <dbReference type="SAM" id="MobiDB-lite"/>
    </source>
</evidence>
<keyword evidence="2" id="KW-1185">Reference proteome</keyword>
<dbReference type="Proteomes" id="UP000887566">
    <property type="component" value="Unplaced"/>
</dbReference>
<dbReference type="AlphaFoldDB" id="A0A914W7N0"/>
<reference evidence="3" key="1">
    <citation type="submission" date="2022-11" db="UniProtKB">
        <authorList>
            <consortium name="WormBaseParasite"/>
        </authorList>
    </citation>
    <scope>IDENTIFICATION</scope>
</reference>
<evidence type="ECO:0000313" key="3">
    <source>
        <dbReference type="WBParaSite" id="PSAMB.scaffold334size56143.g4753.t1"/>
    </source>
</evidence>
<feature type="region of interest" description="Disordered" evidence="1">
    <location>
        <begin position="90"/>
        <end position="121"/>
    </location>
</feature>
<evidence type="ECO:0000313" key="2">
    <source>
        <dbReference type="Proteomes" id="UP000887566"/>
    </source>
</evidence>